<name>A0A9D7SB33_9BACT</name>
<feature type="domain" description="Lipid/polyisoprenoid-binding YceI-like" evidence="1">
    <location>
        <begin position="12"/>
        <end position="172"/>
    </location>
</feature>
<dbReference type="PANTHER" id="PTHR34406:SF1">
    <property type="entry name" value="PROTEIN YCEI"/>
    <property type="match status" value="1"/>
</dbReference>
<evidence type="ECO:0000313" key="2">
    <source>
        <dbReference type="EMBL" id="MBK9719372.1"/>
    </source>
</evidence>
<evidence type="ECO:0000313" key="3">
    <source>
        <dbReference type="Proteomes" id="UP000808349"/>
    </source>
</evidence>
<dbReference type="Gene3D" id="2.40.128.110">
    <property type="entry name" value="Lipid/polyisoprenoid-binding, YceI-like"/>
    <property type="match status" value="1"/>
</dbReference>
<protein>
    <submittedName>
        <fullName evidence="2">YceI family protein</fullName>
    </submittedName>
</protein>
<organism evidence="2 3">
    <name type="scientific">Candidatus Defluviibacterium haderslevense</name>
    <dbReference type="NCBI Taxonomy" id="2981993"/>
    <lineage>
        <taxon>Bacteria</taxon>
        <taxon>Pseudomonadati</taxon>
        <taxon>Bacteroidota</taxon>
        <taxon>Saprospiria</taxon>
        <taxon>Saprospirales</taxon>
        <taxon>Saprospiraceae</taxon>
        <taxon>Candidatus Defluviibacterium</taxon>
    </lineage>
</organism>
<dbReference type="InterPro" id="IPR036761">
    <property type="entry name" value="TTHA0802/YceI-like_sf"/>
</dbReference>
<dbReference type="Proteomes" id="UP000808349">
    <property type="component" value="Unassembled WGS sequence"/>
</dbReference>
<comment type="caution">
    <text evidence="2">The sequence shown here is derived from an EMBL/GenBank/DDBJ whole genome shotgun (WGS) entry which is preliminary data.</text>
</comment>
<dbReference type="AlphaFoldDB" id="A0A9D7SB33"/>
<gene>
    <name evidence="2" type="ORF">IPO85_18035</name>
</gene>
<dbReference type="EMBL" id="JADKFW010000019">
    <property type="protein sequence ID" value="MBK9719372.1"/>
    <property type="molecule type" value="Genomic_DNA"/>
</dbReference>
<proteinExistence type="predicted"/>
<evidence type="ECO:0000259" key="1">
    <source>
        <dbReference type="SMART" id="SM00867"/>
    </source>
</evidence>
<sequence length="176" mass="19924">MMLRNTYIGLFFLVICYSGFGQSESSFIKFKIKNAGLYTNGYFSQYNFDLYYNKANPQQSKFNGTLRASSINTGVTMRDNHLRSKEYFNVLEFPEIIFISSNINVISSNELNVSGTLNIKGISKKVNFNVKVSSGINKDVLNATLVLNRLDFGIGKSSWTLSDVVSLNLRYTQENK</sequence>
<dbReference type="Pfam" id="PF04264">
    <property type="entry name" value="YceI"/>
    <property type="match status" value="1"/>
</dbReference>
<dbReference type="PANTHER" id="PTHR34406">
    <property type="entry name" value="PROTEIN YCEI"/>
    <property type="match status" value="1"/>
</dbReference>
<dbReference type="SMART" id="SM00867">
    <property type="entry name" value="YceI"/>
    <property type="match status" value="1"/>
</dbReference>
<dbReference type="SUPFAM" id="SSF101874">
    <property type="entry name" value="YceI-like"/>
    <property type="match status" value="1"/>
</dbReference>
<reference evidence="2 3" key="1">
    <citation type="submission" date="2020-10" db="EMBL/GenBank/DDBJ databases">
        <title>Connecting structure to function with the recovery of over 1000 high-quality activated sludge metagenome-assembled genomes encoding full-length rRNA genes using long-read sequencing.</title>
        <authorList>
            <person name="Singleton C.M."/>
            <person name="Petriglieri F."/>
            <person name="Kristensen J.M."/>
            <person name="Kirkegaard R.H."/>
            <person name="Michaelsen T.Y."/>
            <person name="Andersen M.H."/>
            <person name="Karst S.M."/>
            <person name="Dueholm M.S."/>
            <person name="Nielsen P.H."/>
            <person name="Albertsen M."/>
        </authorList>
    </citation>
    <scope>NUCLEOTIDE SEQUENCE [LARGE SCALE GENOMIC DNA]</scope>
    <source>
        <strain evidence="2">Ribe_18-Q3-R11-54_BAT3C.373</strain>
    </source>
</reference>
<accession>A0A9D7SB33</accession>
<dbReference type="InterPro" id="IPR007372">
    <property type="entry name" value="Lipid/polyisoprenoid-bd_YceI"/>
</dbReference>